<name>A0A5N6RNE5_9ROSI</name>
<organism evidence="2 3">
    <name type="scientific">Carpinus fangiana</name>
    <dbReference type="NCBI Taxonomy" id="176857"/>
    <lineage>
        <taxon>Eukaryota</taxon>
        <taxon>Viridiplantae</taxon>
        <taxon>Streptophyta</taxon>
        <taxon>Embryophyta</taxon>
        <taxon>Tracheophyta</taxon>
        <taxon>Spermatophyta</taxon>
        <taxon>Magnoliopsida</taxon>
        <taxon>eudicotyledons</taxon>
        <taxon>Gunneridae</taxon>
        <taxon>Pentapetalae</taxon>
        <taxon>rosids</taxon>
        <taxon>fabids</taxon>
        <taxon>Fagales</taxon>
        <taxon>Betulaceae</taxon>
        <taxon>Carpinus</taxon>
    </lineage>
</organism>
<evidence type="ECO:0000313" key="2">
    <source>
        <dbReference type="EMBL" id="KAE8100265.1"/>
    </source>
</evidence>
<sequence>MKLSAKFGKRSYHSERVAGAEVFRRSSGLGFRGWRRWSSSSGTHGRGLLGVCVQEEPTASAVTSIDGPVSDPQSDPVLGPDPSEFRKSFLGLRSCLRLTSDANTAPILPTENLPADFGV</sequence>
<gene>
    <name evidence="2" type="ORF">FH972_018180</name>
</gene>
<accession>A0A5N6RNE5</accession>
<evidence type="ECO:0000256" key="1">
    <source>
        <dbReference type="SAM" id="MobiDB-lite"/>
    </source>
</evidence>
<dbReference type="Proteomes" id="UP000327013">
    <property type="component" value="Chromosome 7"/>
</dbReference>
<dbReference type="EMBL" id="CM017327">
    <property type="protein sequence ID" value="KAE8100265.1"/>
    <property type="molecule type" value="Genomic_DNA"/>
</dbReference>
<keyword evidence="3" id="KW-1185">Reference proteome</keyword>
<protein>
    <submittedName>
        <fullName evidence="2">Uncharacterized protein</fullName>
    </submittedName>
</protein>
<feature type="region of interest" description="Disordered" evidence="1">
    <location>
        <begin position="61"/>
        <end position="81"/>
    </location>
</feature>
<dbReference type="AlphaFoldDB" id="A0A5N6RNE5"/>
<evidence type="ECO:0000313" key="3">
    <source>
        <dbReference type="Proteomes" id="UP000327013"/>
    </source>
</evidence>
<proteinExistence type="predicted"/>
<reference evidence="2 3" key="1">
    <citation type="submission" date="2019-06" db="EMBL/GenBank/DDBJ databases">
        <title>A chromosomal-level reference genome of Carpinus fangiana (Coryloideae, Betulaceae).</title>
        <authorList>
            <person name="Yang X."/>
            <person name="Wang Z."/>
            <person name="Zhang L."/>
            <person name="Hao G."/>
            <person name="Liu J."/>
            <person name="Yang Y."/>
        </authorList>
    </citation>
    <scope>NUCLEOTIDE SEQUENCE [LARGE SCALE GENOMIC DNA]</scope>
    <source>
        <strain evidence="2">Cfa_2016G</strain>
        <tissue evidence="2">Leaf</tissue>
    </source>
</reference>